<dbReference type="InParanoid" id="A0A1Y2DCK9"/>
<proteinExistence type="predicted"/>
<evidence type="ECO:0000256" key="1">
    <source>
        <dbReference type="SAM" id="MobiDB-lite"/>
    </source>
</evidence>
<evidence type="ECO:0000313" key="2">
    <source>
        <dbReference type="EMBL" id="ORY57001.1"/>
    </source>
</evidence>
<evidence type="ECO:0000313" key="3">
    <source>
        <dbReference type="Proteomes" id="UP000193689"/>
    </source>
</evidence>
<feature type="region of interest" description="Disordered" evidence="1">
    <location>
        <begin position="128"/>
        <end position="180"/>
    </location>
</feature>
<gene>
    <name evidence="2" type="ORF">BCR38DRAFT_490444</name>
</gene>
<protein>
    <submittedName>
        <fullName evidence="2">Uncharacterized protein</fullName>
    </submittedName>
</protein>
<keyword evidence="3" id="KW-1185">Reference proteome</keyword>
<dbReference type="RefSeq" id="XP_040710468.1">
    <property type="nucleotide sequence ID" value="XM_040864521.1"/>
</dbReference>
<dbReference type="Proteomes" id="UP000193689">
    <property type="component" value="Unassembled WGS sequence"/>
</dbReference>
<accession>A0A1Y2DCK9</accession>
<dbReference type="EMBL" id="MCFJ01000021">
    <property type="protein sequence ID" value="ORY57001.1"/>
    <property type="molecule type" value="Genomic_DNA"/>
</dbReference>
<dbReference type="AlphaFoldDB" id="A0A1Y2DCK9"/>
<reference evidence="2 3" key="1">
    <citation type="submission" date="2016-07" db="EMBL/GenBank/DDBJ databases">
        <title>Pervasive Adenine N6-methylation of Active Genes in Fungi.</title>
        <authorList>
            <consortium name="DOE Joint Genome Institute"/>
            <person name="Mondo S.J."/>
            <person name="Dannebaum R.O."/>
            <person name="Kuo R.C."/>
            <person name="Labutti K."/>
            <person name="Haridas S."/>
            <person name="Kuo A."/>
            <person name="Salamov A."/>
            <person name="Ahrendt S.R."/>
            <person name="Lipzen A."/>
            <person name="Sullivan W."/>
            <person name="Andreopoulos W.B."/>
            <person name="Clum A."/>
            <person name="Lindquist E."/>
            <person name="Daum C."/>
            <person name="Ramamoorthy G.K."/>
            <person name="Gryganskyi A."/>
            <person name="Culley D."/>
            <person name="Magnuson J.K."/>
            <person name="James T.Y."/>
            <person name="O'Malley M.A."/>
            <person name="Stajich J.E."/>
            <person name="Spatafora J.W."/>
            <person name="Visel A."/>
            <person name="Grigoriev I.V."/>
        </authorList>
    </citation>
    <scope>NUCLEOTIDE SEQUENCE [LARGE SCALE GENOMIC DNA]</scope>
    <source>
        <strain evidence="2 3">CBS 129021</strain>
    </source>
</reference>
<name>A0A1Y2DCK9_9PEZI</name>
<feature type="compositionally biased region" description="Basic and acidic residues" evidence="1">
    <location>
        <begin position="140"/>
        <end position="151"/>
    </location>
</feature>
<feature type="compositionally biased region" description="Polar residues" evidence="1">
    <location>
        <begin position="171"/>
        <end position="180"/>
    </location>
</feature>
<organism evidence="2 3">
    <name type="scientific">Pseudomassariella vexata</name>
    <dbReference type="NCBI Taxonomy" id="1141098"/>
    <lineage>
        <taxon>Eukaryota</taxon>
        <taxon>Fungi</taxon>
        <taxon>Dikarya</taxon>
        <taxon>Ascomycota</taxon>
        <taxon>Pezizomycotina</taxon>
        <taxon>Sordariomycetes</taxon>
        <taxon>Xylariomycetidae</taxon>
        <taxon>Amphisphaeriales</taxon>
        <taxon>Pseudomassariaceae</taxon>
        <taxon>Pseudomassariella</taxon>
    </lineage>
</organism>
<sequence>MPSALAYRGVSTQNPGQKRIVPTTWTSYRERTYEGHMLACQKRKVCDWDRGLQEPPVFAVELDEEADDEEPGAADVARFSERDVLHDFQVAAEVPVPAVVSDLVGSIEETGIDAQDKPVVKEALGNQPLLADDEGYQTVKSHDEHSDDMGRSHWSAAQSAMEKGTRKRTSHFASGTPSTW</sequence>
<dbReference type="GeneID" id="63780733"/>
<comment type="caution">
    <text evidence="2">The sequence shown here is derived from an EMBL/GenBank/DDBJ whole genome shotgun (WGS) entry which is preliminary data.</text>
</comment>